<dbReference type="EMBL" id="FNGV01000002">
    <property type="protein sequence ID" value="SDL60436.1"/>
    <property type="molecule type" value="Genomic_DNA"/>
</dbReference>
<keyword evidence="2" id="KW-1185">Reference proteome</keyword>
<dbReference type="STRING" id="192904.SAMN04488514_10236"/>
<dbReference type="Proteomes" id="UP000199440">
    <property type="component" value="Unassembled WGS sequence"/>
</dbReference>
<organism evidence="1 2">
    <name type="scientific">Kriegella aquimaris</name>
    <dbReference type="NCBI Taxonomy" id="192904"/>
    <lineage>
        <taxon>Bacteria</taxon>
        <taxon>Pseudomonadati</taxon>
        <taxon>Bacteroidota</taxon>
        <taxon>Flavobacteriia</taxon>
        <taxon>Flavobacteriales</taxon>
        <taxon>Flavobacteriaceae</taxon>
        <taxon>Kriegella</taxon>
    </lineage>
</organism>
<sequence length="77" mass="8874">MDLANINTLREKGLLFLMKWSILNSIMRRSKFSPVHNAKALKEFDNGKSVEQNQSENGVVRLPQGHIDKVVHVHNFF</sequence>
<accession>A0A1G9LEY5</accession>
<proteinExistence type="predicted"/>
<dbReference type="OrthoDB" id="1495855at2"/>
<name>A0A1G9LEY5_9FLAO</name>
<reference evidence="1 2" key="1">
    <citation type="submission" date="2016-10" db="EMBL/GenBank/DDBJ databases">
        <authorList>
            <person name="de Groot N.N."/>
        </authorList>
    </citation>
    <scope>NUCLEOTIDE SEQUENCE [LARGE SCALE GENOMIC DNA]</scope>
    <source>
        <strain evidence="1 2">DSM 19886</strain>
    </source>
</reference>
<evidence type="ECO:0000313" key="2">
    <source>
        <dbReference type="Proteomes" id="UP000199440"/>
    </source>
</evidence>
<gene>
    <name evidence="1" type="ORF">SAMN04488514_10236</name>
</gene>
<protein>
    <submittedName>
        <fullName evidence="1">Uncharacterized protein</fullName>
    </submittedName>
</protein>
<dbReference type="AlphaFoldDB" id="A0A1G9LEY5"/>
<evidence type="ECO:0000313" key="1">
    <source>
        <dbReference type="EMBL" id="SDL60436.1"/>
    </source>
</evidence>
<dbReference type="RefSeq" id="WP_089886327.1">
    <property type="nucleotide sequence ID" value="NZ_FNGV01000002.1"/>
</dbReference>